<proteinExistence type="predicted"/>
<feature type="region of interest" description="Disordered" evidence="1">
    <location>
        <begin position="1"/>
        <end position="56"/>
    </location>
</feature>
<dbReference type="EMBL" id="KE161707">
    <property type="protein sequence ID" value="EPQ05085.1"/>
    <property type="molecule type" value="Genomic_DNA"/>
</dbReference>
<gene>
    <name evidence="2" type="ORF">D623_10030445</name>
</gene>
<dbReference type="AlphaFoldDB" id="S7MNK0"/>
<dbReference type="Proteomes" id="UP000052978">
    <property type="component" value="Unassembled WGS sequence"/>
</dbReference>
<evidence type="ECO:0000256" key="1">
    <source>
        <dbReference type="SAM" id="MobiDB-lite"/>
    </source>
</evidence>
<evidence type="ECO:0000313" key="3">
    <source>
        <dbReference type="Proteomes" id="UP000052978"/>
    </source>
</evidence>
<organism evidence="2 3">
    <name type="scientific">Myotis brandtii</name>
    <name type="common">Brandt's bat</name>
    <dbReference type="NCBI Taxonomy" id="109478"/>
    <lineage>
        <taxon>Eukaryota</taxon>
        <taxon>Metazoa</taxon>
        <taxon>Chordata</taxon>
        <taxon>Craniata</taxon>
        <taxon>Vertebrata</taxon>
        <taxon>Euteleostomi</taxon>
        <taxon>Mammalia</taxon>
        <taxon>Eutheria</taxon>
        <taxon>Laurasiatheria</taxon>
        <taxon>Chiroptera</taxon>
        <taxon>Yangochiroptera</taxon>
        <taxon>Vespertilionidae</taxon>
        <taxon>Myotis</taxon>
    </lineage>
</organism>
<feature type="compositionally biased region" description="Acidic residues" evidence="1">
    <location>
        <begin position="13"/>
        <end position="23"/>
    </location>
</feature>
<protein>
    <submittedName>
        <fullName evidence="2">Uncharacterized protein</fullName>
    </submittedName>
</protein>
<feature type="compositionally biased region" description="Basic and acidic residues" evidence="1">
    <location>
        <begin position="24"/>
        <end position="47"/>
    </location>
</feature>
<evidence type="ECO:0000313" key="2">
    <source>
        <dbReference type="EMBL" id="EPQ05085.1"/>
    </source>
</evidence>
<accession>S7MNK0</accession>
<sequence>MGKKQNKKKVEEVLEEEEEEYVSDGERRRDEGGGAAHSEADVGEVRRGPSSPGSLALRALGRPRQCYLDWVGGCRIALERRDVVEIGERDRPGSLNAWALTRLEGSQRREPRLRSVT</sequence>
<keyword evidence="3" id="KW-1185">Reference proteome</keyword>
<name>S7MNK0_MYOBR</name>
<reference evidence="2 3" key="1">
    <citation type="journal article" date="2013" name="Nat. Commun.">
        <title>Genome analysis reveals insights into physiology and longevity of the Brandt's bat Myotis brandtii.</title>
        <authorList>
            <person name="Seim I."/>
            <person name="Fang X."/>
            <person name="Xiong Z."/>
            <person name="Lobanov A.V."/>
            <person name="Huang Z."/>
            <person name="Ma S."/>
            <person name="Feng Y."/>
            <person name="Turanov A.A."/>
            <person name="Zhu Y."/>
            <person name="Lenz T.L."/>
            <person name="Gerashchenko M.V."/>
            <person name="Fan D."/>
            <person name="Hee Yim S."/>
            <person name="Yao X."/>
            <person name="Jordan D."/>
            <person name="Xiong Y."/>
            <person name="Ma Y."/>
            <person name="Lyapunov A.N."/>
            <person name="Chen G."/>
            <person name="Kulakova O.I."/>
            <person name="Sun Y."/>
            <person name="Lee S.G."/>
            <person name="Bronson R.T."/>
            <person name="Moskalev A.A."/>
            <person name="Sunyaev S.R."/>
            <person name="Zhang G."/>
            <person name="Krogh A."/>
            <person name="Wang J."/>
            <person name="Gladyshev V.N."/>
        </authorList>
    </citation>
    <scope>NUCLEOTIDE SEQUENCE [LARGE SCALE GENOMIC DNA]</scope>
</reference>